<organism evidence="1 2">
    <name type="scientific">Vigna angularis var. angularis</name>
    <dbReference type="NCBI Taxonomy" id="157739"/>
    <lineage>
        <taxon>Eukaryota</taxon>
        <taxon>Viridiplantae</taxon>
        <taxon>Streptophyta</taxon>
        <taxon>Embryophyta</taxon>
        <taxon>Tracheophyta</taxon>
        <taxon>Spermatophyta</taxon>
        <taxon>Magnoliopsida</taxon>
        <taxon>eudicotyledons</taxon>
        <taxon>Gunneridae</taxon>
        <taxon>Pentapetalae</taxon>
        <taxon>rosids</taxon>
        <taxon>fabids</taxon>
        <taxon>Fabales</taxon>
        <taxon>Fabaceae</taxon>
        <taxon>Papilionoideae</taxon>
        <taxon>50 kb inversion clade</taxon>
        <taxon>NPAAA clade</taxon>
        <taxon>indigoferoid/millettioid clade</taxon>
        <taxon>Phaseoleae</taxon>
        <taxon>Vigna</taxon>
    </lineage>
</organism>
<protein>
    <submittedName>
        <fullName evidence="1">Uncharacterized protein</fullName>
    </submittedName>
</protein>
<name>A0A0S3RW53_PHAAN</name>
<evidence type="ECO:0000313" key="1">
    <source>
        <dbReference type="EMBL" id="BAT84820.1"/>
    </source>
</evidence>
<proteinExistence type="predicted"/>
<accession>A0A0S3RW53</accession>
<feature type="non-terminal residue" evidence="1">
    <location>
        <position position="1"/>
    </location>
</feature>
<keyword evidence="2" id="KW-1185">Reference proteome</keyword>
<gene>
    <name evidence="1" type="primary">Vigan.04G228100</name>
    <name evidence="1" type="ORF">VIGAN_04228100</name>
</gene>
<dbReference type="Proteomes" id="UP000291084">
    <property type="component" value="Chromosome 4"/>
</dbReference>
<dbReference type="AlphaFoldDB" id="A0A0S3RW53"/>
<dbReference type="EMBL" id="AP015037">
    <property type="protein sequence ID" value="BAT84820.1"/>
    <property type="molecule type" value="Genomic_DNA"/>
</dbReference>
<reference evidence="1 2" key="1">
    <citation type="journal article" date="2015" name="Sci. Rep.">
        <title>The power of single molecule real-time sequencing technology in the de novo assembly of a eukaryotic genome.</title>
        <authorList>
            <person name="Sakai H."/>
            <person name="Naito K."/>
            <person name="Ogiso-Tanaka E."/>
            <person name="Takahashi Y."/>
            <person name="Iseki K."/>
            <person name="Muto C."/>
            <person name="Satou K."/>
            <person name="Teruya K."/>
            <person name="Shiroma A."/>
            <person name="Shimoji M."/>
            <person name="Hirano T."/>
            <person name="Itoh T."/>
            <person name="Kaga A."/>
            <person name="Tomooka N."/>
        </authorList>
    </citation>
    <scope>NUCLEOTIDE SEQUENCE [LARGE SCALE GENOMIC DNA]</scope>
    <source>
        <strain evidence="2">cv. Shumari</strain>
    </source>
</reference>
<evidence type="ECO:0000313" key="2">
    <source>
        <dbReference type="Proteomes" id="UP000291084"/>
    </source>
</evidence>
<sequence>FCIKFSFTFPSSSSTECHFDDAPKSCRDDEAAPHNQEAEVIVWGRRILRHRLYFDWCEVHDEVREWVQCETVFDGSKLGIEPYAVETEACGRIC</sequence>